<dbReference type="PANTHER" id="PTHR35601">
    <property type="entry name" value="TOXIN RELE"/>
    <property type="match status" value="1"/>
</dbReference>
<evidence type="ECO:0000256" key="1">
    <source>
        <dbReference type="ARBA" id="ARBA00006226"/>
    </source>
</evidence>
<comment type="caution">
    <text evidence="3">The sequence shown here is derived from an EMBL/GenBank/DDBJ whole genome shotgun (WGS) entry which is preliminary data.</text>
</comment>
<organism evidence="3 4">
    <name type="scientific">Alpinimonas psychrophila</name>
    <dbReference type="NCBI Taxonomy" id="748908"/>
    <lineage>
        <taxon>Bacteria</taxon>
        <taxon>Bacillati</taxon>
        <taxon>Actinomycetota</taxon>
        <taxon>Actinomycetes</taxon>
        <taxon>Micrococcales</taxon>
        <taxon>Microbacteriaceae</taxon>
        <taxon>Alpinimonas</taxon>
    </lineage>
</organism>
<name>A0A7W3JRU7_9MICO</name>
<accession>A0A7W3JRU7</accession>
<proteinExistence type="inferred from homology"/>
<dbReference type="Pfam" id="PF05016">
    <property type="entry name" value="ParE_toxin"/>
    <property type="match status" value="1"/>
</dbReference>
<dbReference type="InterPro" id="IPR035093">
    <property type="entry name" value="RelE/ParE_toxin_dom_sf"/>
</dbReference>
<evidence type="ECO:0000313" key="3">
    <source>
        <dbReference type="EMBL" id="MBA8828055.1"/>
    </source>
</evidence>
<comment type="similarity">
    <text evidence="1">Belongs to the RelE toxin family.</text>
</comment>
<dbReference type="RefSeq" id="WP_182483520.1">
    <property type="nucleotide sequence ID" value="NZ_JACGWU010000001.1"/>
</dbReference>
<reference evidence="3 4" key="1">
    <citation type="submission" date="2020-07" db="EMBL/GenBank/DDBJ databases">
        <title>Sequencing the genomes of 1000 actinobacteria strains.</title>
        <authorList>
            <person name="Klenk H.-P."/>
        </authorList>
    </citation>
    <scope>NUCLEOTIDE SEQUENCE [LARGE SCALE GENOMIC DNA]</scope>
    <source>
        <strain evidence="3 4">DSM 23737</strain>
    </source>
</reference>
<sequence>MSYTIRFTPKAAKQVRKLDSAAGKRIRDFLERKLSQLDNPRQLGKKLVNEEFWRYRVGDYRILTNIDDDQILILIVEVAHRREVYSKP</sequence>
<dbReference type="SUPFAM" id="SSF143011">
    <property type="entry name" value="RelE-like"/>
    <property type="match status" value="1"/>
</dbReference>
<evidence type="ECO:0000313" key="4">
    <source>
        <dbReference type="Proteomes" id="UP000524237"/>
    </source>
</evidence>
<dbReference type="Gene3D" id="3.30.2310.20">
    <property type="entry name" value="RelE-like"/>
    <property type="match status" value="1"/>
</dbReference>
<dbReference type="InterPro" id="IPR007712">
    <property type="entry name" value="RelE/ParE_toxin"/>
</dbReference>
<dbReference type="EMBL" id="JACGWU010000001">
    <property type="protein sequence ID" value="MBA8828055.1"/>
    <property type="molecule type" value="Genomic_DNA"/>
</dbReference>
<dbReference type="AlphaFoldDB" id="A0A7W3JRU7"/>
<evidence type="ECO:0000256" key="2">
    <source>
        <dbReference type="ARBA" id="ARBA00022649"/>
    </source>
</evidence>
<protein>
    <submittedName>
        <fullName evidence="3">mRNA interferase RelE/StbE</fullName>
    </submittedName>
</protein>
<keyword evidence="2" id="KW-1277">Toxin-antitoxin system</keyword>
<dbReference type="Proteomes" id="UP000524237">
    <property type="component" value="Unassembled WGS sequence"/>
</dbReference>
<gene>
    <name evidence="3" type="ORF">FB555_000126</name>
</gene>
<keyword evidence="4" id="KW-1185">Reference proteome</keyword>
<dbReference type="PANTHER" id="PTHR35601:SF1">
    <property type="entry name" value="TOXIN RELE"/>
    <property type="match status" value="1"/>
</dbReference>